<dbReference type="PANTHER" id="PTHR11786:SF0">
    <property type="entry name" value="ARYLAMINE N-ACETYLTRANSFERASE 4-RELATED"/>
    <property type="match status" value="1"/>
</dbReference>
<dbReference type="GO" id="GO:0016407">
    <property type="term" value="F:acetyltransferase activity"/>
    <property type="evidence" value="ECO:0007669"/>
    <property type="project" value="InterPro"/>
</dbReference>
<dbReference type="AlphaFoldDB" id="A0A6I1FI13"/>
<protein>
    <submittedName>
        <fullName evidence="3">Arylamine N-acetyltransferase</fullName>
    </submittedName>
</protein>
<reference evidence="3 4" key="1">
    <citation type="submission" date="2019-10" db="EMBL/GenBank/DDBJ databases">
        <title>Bacillus aerolatum sp. nov., isolated from bioaerosol of sport playgrounds.</title>
        <authorList>
            <person name="Chen P."/>
            <person name="Zhang G."/>
        </authorList>
    </citation>
    <scope>NUCLEOTIDE SEQUENCE [LARGE SCALE GENOMIC DNA]</scope>
    <source>
        <strain evidence="3 4">CX253</strain>
    </source>
</reference>
<dbReference type="Proteomes" id="UP000429595">
    <property type="component" value="Unassembled WGS sequence"/>
</dbReference>
<comment type="caution">
    <text evidence="3">The sequence shown here is derived from an EMBL/GenBank/DDBJ whole genome shotgun (WGS) entry which is preliminary data.</text>
</comment>
<sequence length="271" mass="30737">MKRLVKELKETGYMGMQTPVEQVAFVLRKFAEWFPFENVDVMRGNKADITPEFLTDKMVVKRRGGLCYEINPLLLLVLKTLGFEAELGAATVYNEGKWGLHRTHAIVLLRINGENYIADSGFGSRLALSPLPLDGDEVTSPAGTFRLRTHATEKGSIAMESLSAQGDWTICYVFDWKTVPWNELSKAKRNIHENPRSPFNKQLLIATILPDGTQSINEERRHRKWKDGHEETSPFENKQALIDSVRLNCSSSLAEAVENYTTPSQYQPKKH</sequence>
<dbReference type="InterPro" id="IPR053710">
    <property type="entry name" value="Arylamine_NAT_domain_sf"/>
</dbReference>
<evidence type="ECO:0000313" key="4">
    <source>
        <dbReference type="Proteomes" id="UP000429595"/>
    </source>
</evidence>
<name>A0A6I1FI13_9BACI</name>
<dbReference type="RefSeq" id="WP_152153220.1">
    <property type="nucleotide sequence ID" value="NZ_WEIO01000009.1"/>
</dbReference>
<evidence type="ECO:0000313" key="3">
    <source>
        <dbReference type="EMBL" id="KAB7705322.1"/>
    </source>
</evidence>
<proteinExistence type="inferred from homology"/>
<keyword evidence="3" id="KW-0808">Transferase</keyword>
<dbReference type="Gene3D" id="3.30.2140.20">
    <property type="match status" value="1"/>
</dbReference>
<organism evidence="3 4">
    <name type="scientific">Bacillus aerolatus</name>
    <dbReference type="NCBI Taxonomy" id="2653354"/>
    <lineage>
        <taxon>Bacteria</taxon>
        <taxon>Bacillati</taxon>
        <taxon>Bacillota</taxon>
        <taxon>Bacilli</taxon>
        <taxon>Bacillales</taxon>
        <taxon>Bacillaceae</taxon>
        <taxon>Bacillus</taxon>
    </lineage>
</organism>
<keyword evidence="4" id="KW-1185">Reference proteome</keyword>
<evidence type="ECO:0000256" key="1">
    <source>
        <dbReference type="ARBA" id="ARBA00006547"/>
    </source>
</evidence>
<dbReference type="InterPro" id="IPR001447">
    <property type="entry name" value="Arylamine_N-AcTrfase"/>
</dbReference>
<accession>A0A6I1FI13</accession>
<dbReference type="Pfam" id="PF00797">
    <property type="entry name" value="Acetyltransf_2"/>
    <property type="match status" value="1"/>
</dbReference>
<dbReference type="PRINTS" id="PR01543">
    <property type="entry name" value="ANATRNSFRASE"/>
</dbReference>
<comment type="similarity">
    <text evidence="1 2">Belongs to the arylamine N-acetyltransferase family.</text>
</comment>
<dbReference type="PANTHER" id="PTHR11786">
    <property type="entry name" value="N-HYDROXYARYLAMINE O-ACETYLTRANSFERASE"/>
    <property type="match status" value="1"/>
</dbReference>
<dbReference type="InterPro" id="IPR038765">
    <property type="entry name" value="Papain-like_cys_pep_sf"/>
</dbReference>
<dbReference type="EMBL" id="WEIO01000009">
    <property type="protein sequence ID" value="KAB7705322.1"/>
    <property type="molecule type" value="Genomic_DNA"/>
</dbReference>
<gene>
    <name evidence="3" type="ORF">F9802_14570</name>
</gene>
<evidence type="ECO:0000256" key="2">
    <source>
        <dbReference type="RuleBase" id="RU003452"/>
    </source>
</evidence>
<dbReference type="SUPFAM" id="SSF54001">
    <property type="entry name" value="Cysteine proteinases"/>
    <property type="match status" value="1"/>
</dbReference>